<feature type="compositionally biased region" description="Polar residues" evidence="1">
    <location>
        <begin position="63"/>
        <end position="72"/>
    </location>
</feature>
<reference evidence="2 3" key="1">
    <citation type="journal article" date="2013" name="Stand. Genomic Sci.">
        <title>Genomic Encyclopedia of Type Strains, Phase I: The one thousand microbial genomes (KMG-I) project.</title>
        <authorList>
            <person name="Kyrpides N.C."/>
            <person name="Woyke T."/>
            <person name="Eisen J.A."/>
            <person name="Garrity G."/>
            <person name="Lilburn T.G."/>
            <person name="Beck B.J."/>
            <person name="Whitman W.B."/>
            <person name="Hugenholtz P."/>
            <person name="Klenk H.P."/>
        </authorList>
    </citation>
    <scope>NUCLEOTIDE SEQUENCE [LARGE SCALE GENOMIC DNA]</scope>
    <source>
        <strain evidence="2 3">DSM 45044</strain>
    </source>
</reference>
<feature type="compositionally biased region" description="Basic and acidic residues" evidence="1">
    <location>
        <begin position="1"/>
        <end position="42"/>
    </location>
</feature>
<dbReference type="EMBL" id="VLLL01000005">
    <property type="protein sequence ID" value="TWJ15669.1"/>
    <property type="molecule type" value="Genomic_DNA"/>
</dbReference>
<evidence type="ECO:0000313" key="2">
    <source>
        <dbReference type="EMBL" id="TWJ15669.1"/>
    </source>
</evidence>
<feature type="region of interest" description="Disordered" evidence="1">
    <location>
        <begin position="1"/>
        <end position="83"/>
    </location>
</feature>
<evidence type="ECO:0000313" key="3">
    <source>
        <dbReference type="Proteomes" id="UP000321617"/>
    </source>
</evidence>
<comment type="caution">
    <text evidence="2">The sequence shown here is derived from an EMBL/GenBank/DDBJ whole genome shotgun (WGS) entry which is preliminary data.</text>
</comment>
<keyword evidence="3" id="KW-1185">Reference proteome</keyword>
<sequence>MGISDRFDETTDRARGKAGDAARGKRTEAESRAKGKKAEAKGKATQARSQARGGAAGTAETGNRSYQDQANRTAGRAKDPGRR</sequence>
<feature type="compositionally biased region" description="Low complexity" evidence="1">
    <location>
        <begin position="43"/>
        <end position="62"/>
    </location>
</feature>
<name>A0A562VCR5_9ACTN</name>
<evidence type="ECO:0000256" key="1">
    <source>
        <dbReference type="SAM" id="MobiDB-lite"/>
    </source>
</evidence>
<accession>A0A562VCR5</accession>
<dbReference type="AlphaFoldDB" id="A0A562VCR5"/>
<organism evidence="2 3">
    <name type="scientific">Stackebrandtia albiflava</name>
    <dbReference type="NCBI Taxonomy" id="406432"/>
    <lineage>
        <taxon>Bacteria</taxon>
        <taxon>Bacillati</taxon>
        <taxon>Actinomycetota</taxon>
        <taxon>Actinomycetes</taxon>
        <taxon>Glycomycetales</taxon>
        <taxon>Glycomycetaceae</taxon>
        <taxon>Stackebrandtia</taxon>
    </lineage>
</organism>
<dbReference type="Proteomes" id="UP000321617">
    <property type="component" value="Unassembled WGS sequence"/>
</dbReference>
<dbReference type="RefSeq" id="WP_147134746.1">
    <property type="nucleotide sequence ID" value="NZ_BAABIJ010000001.1"/>
</dbReference>
<proteinExistence type="predicted"/>
<protein>
    <submittedName>
        <fullName evidence="2">Uncharacterized protein</fullName>
    </submittedName>
</protein>
<gene>
    <name evidence="2" type="ORF">LX16_1380</name>
</gene>